<dbReference type="Proteomes" id="UP000472277">
    <property type="component" value="Chromosome 9"/>
</dbReference>
<proteinExistence type="predicted"/>
<sequence>MATPLAVKTNVAVTPINTIDQNRLSRLLSRILQKLYLKLAEESMFSEEEEQKLQSALSLDNQYLESYADPLSIPLQAVCHNVKPASLKQQFENIHLSPGKVEAFCQAWTTAGPDVVEKVWQRIFTPKMVRKTS</sequence>
<dbReference type="PANTHER" id="PTHR12333">
    <property type="entry name" value="COMM DOMAIN CONTAINING PROTEIN 10"/>
    <property type="match status" value="1"/>
</dbReference>
<gene>
    <name evidence="1" type="primary">COMMD10</name>
</gene>
<organism evidence="1 2">
    <name type="scientific">Salmo trutta</name>
    <name type="common">Brown trout</name>
    <dbReference type="NCBI Taxonomy" id="8032"/>
    <lineage>
        <taxon>Eukaryota</taxon>
        <taxon>Metazoa</taxon>
        <taxon>Chordata</taxon>
        <taxon>Craniata</taxon>
        <taxon>Vertebrata</taxon>
        <taxon>Euteleostomi</taxon>
        <taxon>Actinopterygii</taxon>
        <taxon>Neopterygii</taxon>
        <taxon>Teleostei</taxon>
        <taxon>Protacanthopterygii</taxon>
        <taxon>Salmoniformes</taxon>
        <taxon>Salmonidae</taxon>
        <taxon>Salmoninae</taxon>
        <taxon>Salmo</taxon>
    </lineage>
</organism>
<evidence type="ECO:0000313" key="2">
    <source>
        <dbReference type="Proteomes" id="UP000472277"/>
    </source>
</evidence>
<name>A0A673YPT5_SALTR</name>
<dbReference type="Pfam" id="PF21672">
    <property type="entry name" value="COMM_HN"/>
    <property type="match status" value="1"/>
</dbReference>
<evidence type="ECO:0000313" key="1">
    <source>
        <dbReference type="Ensembl" id="ENSSTUP00000036442.1"/>
    </source>
</evidence>
<reference evidence="1" key="2">
    <citation type="submission" date="2025-09" db="UniProtKB">
        <authorList>
            <consortium name="Ensembl"/>
        </authorList>
    </citation>
    <scope>IDENTIFICATION</scope>
</reference>
<keyword evidence="2" id="KW-1185">Reference proteome</keyword>
<dbReference type="Ensembl" id="ENSSTUT00000038084.1">
    <property type="protein sequence ID" value="ENSSTUP00000036442.1"/>
    <property type="gene ID" value="ENSSTUG00000015534.1"/>
</dbReference>
<reference evidence="1" key="1">
    <citation type="submission" date="2025-08" db="UniProtKB">
        <authorList>
            <consortium name="Ensembl"/>
        </authorList>
    </citation>
    <scope>IDENTIFICATION</scope>
</reference>
<dbReference type="PANTHER" id="PTHR12333:SF0">
    <property type="entry name" value="COMM DOMAIN-CONTAINING PROTEIN 10"/>
    <property type="match status" value="1"/>
</dbReference>
<protein>
    <submittedName>
        <fullName evidence="1">COMM domain containing 10</fullName>
    </submittedName>
</protein>
<dbReference type="AlphaFoldDB" id="A0A673YPT5"/>
<dbReference type="InParanoid" id="A0A673YPT5"/>
<dbReference type="GeneTree" id="ENSGT00390000001500"/>
<dbReference type="InterPro" id="IPR037361">
    <property type="entry name" value="COMMD10"/>
</dbReference>
<accession>A0A673YPT5</accession>